<dbReference type="PANTHER" id="PTHR23082">
    <property type="entry name" value="TRANSCRIPTION INITIATION FACTOR IIIC TFIIIC , POLYPEPTIDE 3-RELATED"/>
    <property type="match status" value="1"/>
</dbReference>
<evidence type="ECO:0000256" key="1">
    <source>
        <dbReference type="SAM" id="Coils"/>
    </source>
</evidence>
<dbReference type="Proteomes" id="UP001150941">
    <property type="component" value="Unassembled WGS sequence"/>
</dbReference>
<comment type="caution">
    <text evidence="3">The sequence shown here is derived from an EMBL/GenBank/DDBJ whole genome shotgun (WGS) entry which is preliminary data.</text>
</comment>
<feature type="compositionally biased region" description="Basic and acidic residues" evidence="2">
    <location>
        <begin position="1013"/>
        <end position="1030"/>
    </location>
</feature>
<dbReference type="EMBL" id="JAPQKS010000002">
    <property type="protein sequence ID" value="KAJ5245920.1"/>
    <property type="molecule type" value="Genomic_DNA"/>
</dbReference>
<dbReference type="Gene3D" id="1.25.40.10">
    <property type="entry name" value="Tetratricopeptide repeat domain"/>
    <property type="match status" value="3"/>
</dbReference>
<dbReference type="GO" id="GO:0000127">
    <property type="term" value="C:transcription factor TFIIIC complex"/>
    <property type="evidence" value="ECO:0007669"/>
    <property type="project" value="TreeGrafter"/>
</dbReference>
<feature type="coiled-coil region" evidence="1">
    <location>
        <begin position="538"/>
        <end position="565"/>
    </location>
</feature>
<dbReference type="GeneID" id="83197503"/>
<dbReference type="InterPro" id="IPR011990">
    <property type="entry name" value="TPR-like_helical_dom_sf"/>
</dbReference>
<keyword evidence="4" id="KW-1185">Reference proteome</keyword>
<dbReference type="InterPro" id="IPR019734">
    <property type="entry name" value="TPR_rpt"/>
</dbReference>
<dbReference type="InterPro" id="IPR039340">
    <property type="entry name" value="Tfc4/TFIIIC-102/Sfc4"/>
</dbReference>
<protein>
    <submittedName>
        <fullName evidence="3">Uncharacterized protein</fullName>
    </submittedName>
</protein>
<feature type="region of interest" description="Disordered" evidence="2">
    <location>
        <begin position="1013"/>
        <end position="1033"/>
    </location>
</feature>
<dbReference type="RefSeq" id="XP_058333341.1">
    <property type="nucleotide sequence ID" value="XM_058470200.1"/>
</dbReference>
<reference evidence="3" key="1">
    <citation type="submission" date="2022-11" db="EMBL/GenBank/DDBJ databases">
        <authorList>
            <person name="Petersen C."/>
        </authorList>
    </citation>
    <scope>NUCLEOTIDE SEQUENCE</scope>
    <source>
        <strain evidence="3">IBT 19713</strain>
    </source>
</reference>
<feature type="compositionally biased region" description="Acidic residues" evidence="2">
    <location>
        <begin position="101"/>
        <end position="124"/>
    </location>
</feature>
<dbReference type="OrthoDB" id="9991317at2759"/>
<dbReference type="SUPFAM" id="SSF48452">
    <property type="entry name" value="TPR-like"/>
    <property type="match status" value="2"/>
</dbReference>
<gene>
    <name evidence="3" type="ORF">N7468_000903</name>
</gene>
<sequence length="1074" mass="123706">MAAQDQDYPMGSPEEYEYSAASEPYEYWHSDPPPVSDEISPAVIDPRLYGNDMAADIMADSLAQADEFDYGAIEYAASDREITPDLDAGEDDSDFNIPGSESDDEDFEDDDEDDEEDDEDEDDSDRERRRRRGGGRFSGRYGARGRKGVKRGPRKPLEPGPEFKMLHSEATEAFIDGDYDRAKEKVTQAILKNPEIFPAHSLLAEIFLAQGQMDKAFLALFNGAHTRPKDASVWLKVSRYILRRAGQERERALNDVIYCYTRVLDIEPKNTNVRYQRAAIYRELGLNGKAAIEYERILKDRPHNPRPLRHLAEVYIELKNVQRALDIWNESMAYYRSLDPSKAKNFSWSEVNIYVELFSYVEQYEQGIEALKSLSRWLLNRGEDRFWDGFDADDREWDIEDSPRRIKTNGFIPGTWPSECYGAGLPLELRIKLGLFRLKMGHQHYNEALHHFEFLMPDVTSEGAPIFDYGDLFREVADALKEHRLLAEAYRFYYPIQETAEHADIGYYMAMADCCLQLEMWTEAESYYLTVADNDHKHIESRIELAKLYEELDETEKAFKSINEAIRIGREDTKARRRGKDTRLEQLAAEFKAAEPGATDFTTQPTASLTTYVPPARNRVREESNRVEDAQYLFAKMQALDPYVQGGDEEALEDWLDIADALLRDFRSNRVFYPNIREEFQGFHKKPGKAKKDYTALDRAQEVADRLQKAAGPIVPEEPASDTIPDRYYEISFDDWLDIFLQYSLRITDQGEIDEAYDTLYAAANASVFFHSKPKARLIHVCWFTCALRVQDDETLATVARWFIKEYQFVTDTYRLFSMLSRLCGNPLKPHFHSSQHMKFMLRQVKAIDFTLPDSAERPQLDPTLRWKDRASLTTKDENGELVPAESLDIAVLVLYGHILYSGGSFYPALNYFFRAYALDDENPVVLLSIALCYIHHSLKRQSDNRHYLISQGLAFMREYRQVRTKPGVLLVERQEMEFNQARVWHGLGLLQLAVNGYEKVLAIGEEIKKENPESSLADRDVDMEGDNRPQHALSPRTFVENFSCEAAYGLQNIHGLSGNSKAAMEVTERYLVI</sequence>
<feature type="compositionally biased region" description="Low complexity" evidence="2">
    <location>
        <begin position="18"/>
        <end position="27"/>
    </location>
</feature>
<dbReference type="Pfam" id="PF13432">
    <property type="entry name" value="TPR_16"/>
    <property type="match status" value="1"/>
</dbReference>
<feature type="compositionally biased region" description="Basic residues" evidence="2">
    <location>
        <begin position="143"/>
        <end position="154"/>
    </location>
</feature>
<evidence type="ECO:0000313" key="3">
    <source>
        <dbReference type="EMBL" id="KAJ5245920.1"/>
    </source>
</evidence>
<name>A0A9W9TW96_9EURO</name>
<keyword evidence="1" id="KW-0175">Coiled coil</keyword>
<reference evidence="3" key="2">
    <citation type="journal article" date="2023" name="IMA Fungus">
        <title>Comparative genomic study of the Penicillium genus elucidates a diverse pangenome and 15 lateral gene transfer events.</title>
        <authorList>
            <person name="Petersen C."/>
            <person name="Sorensen T."/>
            <person name="Nielsen M.R."/>
            <person name="Sondergaard T.E."/>
            <person name="Sorensen J.L."/>
            <person name="Fitzpatrick D.A."/>
            <person name="Frisvad J.C."/>
            <person name="Nielsen K.L."/>
        </authorList>
    </citation>
    <scope>NUCLEOTIDE SEQUENCE</scope>
    <source>
        <strain evidence="3">IBT 19713</strain>
    </source>
</reference>
<dbReference type="GO" id="GO:0006383">
    <property type="term" value="P:transcription by RNA polymerase III"/>
    <property type="evidence" value="ECO:0007669"/>
    <property type="project" value="InterPro"/>
</dbReference>
<evidence type="ECO:0000313" key="4">
    <source>
        <dbReference type="Proteomes" id="UP001150941"/>
    </source>
</evidence>
<evidence type="ECO:0000256" key="2">
    <source>
        <dbReference type="SAM" id="MobiDB-lite"/>
    </source>
</evidence>
<dbReference type="SMART" id="SM00028">
    <property type="entry name" value="TPR"/>
    <property type="match status" value="8"/>
</dbReference>
<proteinExistence type="predicted"/>
<dbReference type="AlphaFoldDB" id="A0A9W9TW96"/>
<feature type="region of interest" description="Disordered" evidence="2">
    <location>
        <begin position="1"/>
        <end position="41"/>
    </location>
</feature>
<feature type="region of interest" description="Disordered" evidence="2">
    <location>
        <begin position="80"/>
        <end position="162"/>
    </location>
</feature>
<accession>A0A9W9TW96</accession>
<dbReference type="PANTHER" id="PTHR23082:SF0">
    <property type="entry name" value="GENERAL TRANSCRIPTION FACTOR 3C POLYPEPTIDE 3"/>
    <property type="match status" value="1"/>
</dbReference>
<organism evidence="3 4">
    <name type="scientific">Penicillium chermesinum</name>
    <dbReference type="NCBI Taxonomy" id="63820"/>
    <lineage>
        <taxon>Eukaryota</taxon>
        <taxon>Fungi</taxon>
        <taxon>Dikarya</taxon>
        <taxon>Ascomycota</taxon>
        <taxon>Pezizomycotina</taxon>
        <taxon>Eurotiomycetes</taxon>
        <taxon>Eurotiomycetidae</taxon>
        <taxon>Eurotiales</taxon>
        <taxon>Aspergillaceae</taxon>
        <taxon>Penicillium</taxon>
    </lineage>
</organism>